<dbReference type="GO" id="GO:0019731">
    <property type="term" value="P:antibacterial humoral response"/>
    <property type="evidence" value="ECO:0007669"/>
    <property type="project" value="TreeGrafter"/>
</dbReference>
<sequence>MKPHTTTILLPVLLVLFLGVAAISCQEKPGSCPFNPLRCAIREPHKCKSDADCDGKMKCCDHQCERQCVPPEPEKPGSCPFNPLRCAIREPHKCKSDADCDGKMKCCDHQCERQCVPPEPGENTAEAPAPKVLSM</sequence>
<evidence type="ECO:0000259" key="4">
    <source>
        <dbReference type="PROSITE" id="PS51390"/>
    </source>
</evidence>
<comment type="caution">
    <text evidence="5">The sequence shown here is derived from an EMBL/GenBank/DDBJ whole genome shotgun (WGS) entry which is preliminary data.</text>
</comment>
<dbReference type="PROSITE" id="PS51390">
    <property type="entry name" value="WAP"/>
    <property type="match status" value="2"/>
</dbReference>
<dbReference type="InterPro" id="IPR008197">
    <property type="entry name" value="WAP_dom"/>
</dbReference>
<evidence type="ECO:0000256" key="1">
    <source>
        <dbReference type="ARBA" id="ARBA00022729"/>
    </source>
</evidence>
<feature type="domain" description="WAP" evidence="4">
    <location>
        <begin position="73"/>
        <end position="119"/>
    </location>
</feature>
<keyword evidence="1 3" id="KW-0732">Signal</keyword>
<dbReference type="InterPro" id="IPR036645">
    <property type="entry name" value="Elafin-like_sf"/>
</dbReference>
<evidence type="ECO:0000313" key="6">
    <source>
        <dbReference type="Proteomes" id="UP001066276"/>
    </source>
</evidence>
<dbReference type="Gene3D" id="4.10.75.10">
    <property type="entry name" value="Elafin-like"/>
    <property type="match status" value="2"/>
</dbReference>
<dbReference type="EMBL" id="JANPWB010000011">
    <property type="protein sequence ID" value="KAJ1123312.1"/>
    <property type="molecule type" value="Genomic_DNA"/>
</dbReference>
<dbReference type="PROSITE" id="PS51257">
    <property type="entry name" value="PROKAR_LIPOPROTEIN"/>
    <property type="match status" value="1"/>
</dbReference>
<dbReference type="GO" id="GO:0005615">
    <property type="term" value="C:extracellular space"/>
    <property type="evidence" value="ECO:0007669"/>
    <property type="project" value="TreeGrafter"/>
</dbReference>
<dbReference type="SMART" id="SM00217">
    <property type="entry name" value="WAP"/>
    <property type="match status" value="2"/>
</dbReference>
<dbReference type="SUPFAM" id="SSF57256">
    <property type="entry name" value="Elafin-like"/>
    <property type="match status" value="2"/>
</dbReference>
<keyword evidence="2" id="KW-1015">Disulfide bond</keyword>
<dbReference type="Proteomes" id="UP001066276">
    <property type="component" value="Chromosome 7"/>
</dbReference>
<keyword evidence="6" id="KW-1185">Reference proteome</keyword>
<feature type="chain" id="PRO_5043496452" description="WAP domain-containing protein" evidence="3">
    <location>
        <begin position="23"/>
        <end position="135"/>
    </location>
</feature>
<accession>A0AAV7P4X9</accession>
<evidence type="ECO:0000256" key="3">
    <source>
        <dbReference type="SAM" id="SignalP"/>
    </source>
</evidence>
<dbReference type="GO" id="GO:0045087">
    <property type="term" value="P:innate immune response"/>
    <property type="evidence" value="ECO:0007669"/>
    <property type="project" value="TreeGrafter"/>
</dbReference>
<organism evidence="5 6">
    <name type="scientific">Pleurodeles waltl</name>
    <name type="common">Iberian ribbed newt</name>
    <dbReference type="NCBI Taxonomy" id="8319"/>
    <lineage>
        <taxon>Eukaryota</taxon>
        <taxon>Metazoa</taxon>
        <taxon>Chordata</taxon>
        <taxon>Craniata</taxon>
        <taxon>Vertebrata</taxon>
        <taxon>Euteleostomi</taxon>
        <taxon>Amphibia</taxon>
        <taxon>Batrachia</taxon>
        <taxon>Caudata</taxon>
        <taxon>Salamandroidea</taxon>
        <taxon>Salamandridae</taxon>
        <taxon>Pleurodelinae</taxon>
        <taxon>Pleurodeles</taxon>
    </lineage>
</organism>
<gene>
    <name evidence="5" type="ORF">NDU88_001783</name>
</gene>
<dbReference type="Pfam" id="PF00095">
    <property type="entry name" value="WAP"/>
    <property type="match status" value="2"/>
</dbReference>
<dbReference type="InterPro" id="IPR050514">
    <property type="entry name" value="WAP_four-disulfide_core"/>
</dbReference>
<dbReference type="PANTHER" id="PTHR19441:SF30">
    <property type="entry name" value="ELAFIN"/>
    <property type="match status" value="1"/>
</dbReference>
<protein>
    <recommendedName>
        <fullName evidence="4">WAP domain-containing protein</fullName>
    </recommendedName>
</protein>
<dbReference type="PRINTS" id="PR00003">
    <property type="entry name" value="4DISULPHCORE"/>
</dbReference>
<dbReference type="AlphaFoldDB" id="A0AAV7P4X9"/>
<reference evidence="5" key="1">
    <citation type="journal article" date="2022" name="bioRxiv">
        <title>Sequencing and chromosome-scale assembly of the giantPleurodeles waltlgenome.</title>
        <authorList>
            <person name="Brown T."/>
            <person name="Elewa A."/>
            <person name="Iarovenko S."/>
            <person name="Subramanian E."/>
            <person name="Araus A.J."/>
            <person name="Petzold A."/>
            <person name="Susuki M."/>
            <person name="Suzuki K.-i.T."/>
            <person name="Hayashi T."/>
            <person name="Toyoda A."/>
            <person name="Oliveira C."/>
            <person name="Osipova E."/>
            <person name="Leigh N.D."/>
            <person name="Simon A."/>
            <person name="Yun M.H."/>
        </authorList>
    </citation>
    <scope>NUCLEOTIDE SEQUENCE</scope>
    <source>
        <strain evidence="5">20211129_DDA</strain>
        <tissue evidence="5">Liver</tissue>
    </source>
</reference>
<feature type="domain" description="WAP" evidence="4">
    <location>
        <begin position="25"/>
        <end position="72"/>
    </location>
</feature>
<evidence type="ECO:0000313" key="5">
    <source>
        <dbReference type="EMBL" id="KAJ1123312.1"/>
    </source>
</evidence>
<evidence type="ECO:0000256" key="2">
    <source>
        <dbReference type="ARBA" id="ARBA00023157"/>
    </source>
</evidence>
<name>A0AAV7P4X9_PLEWA</name>
<proteinExistence type="predicted"/>
<dbReference type="PANTHER" id="PTHR19441">
    <property type="entry name" value="WHEY ACDIC PROTEIN WAP"/>
    <property type="match status" value="1"/>
</dbReference>
<feature type="signal peptide" evidence="3">
    <location>
        <begin position="1"/>
        <end position="22"/>
    </location>
</feature>
<dbReference type="GO" id="GO:0004867">
    <property type="term" value="F:serine-type endopeptidase inhibitor activity"/>
    <property type="evidence" value="ECO:0007669"/>
    <property type="project" value="TreeGrafter"/>
</dbReference>